<evidence type="ECO:0000259" key="1">
    <source>
        <dbReference type="Pfam" id="PF13966"/>
    </source>
</evidence>
<feature type="domain" description="Reverse transcriptase zinc-binding" evidence="1">
    <location>
        <begin position="30"/>
        <end position="96"/>
    </location>
</feature>
<protein>
    <recommendedName>
        <fullName evidence="1">Reverse transcriptase zinc-binding domain-containing protein</fullName>
    </recommendedName>
</protein>
<proteinExistence type="predicted"/>
<dbReference type="OrthoDB" id="1748960at2759"/>
<evidence type="ECO:0000313" key="3">
    <source>
        <dbReference type="Proteomes" id="UP001151532"/>
    </source>
</evidence>
<dbReference type="Pfam" id="PF13966">
    <property type="entry name" value="zf-RVT"/>
    <property type="match status" value="1"/>
</dbReference>
<reference evidence="2" key="1">
    <citation type="submission" date="2022-11" db="EMBL/GenBank/DDBJ databases">
        <authorList>
            <person name="Hyden B.L."/>
            <person name="Feng K."/>
            <person name="Yates T."/>
            <person name="Jawdy S."/>
            <person name="Smart L.B."/>
            <person name="Muchero W."/>
        </authorList>
    </citation>
    <scope>NUCLEOTIDE SEQUENCE</scope>
    <source>
        <tissue evidence="2">Shoot tip</tissue>
    </source>
</reference>
<keyword evidence="3" id="KW-1185">Reference proteome</keyword>
<dbReference type="EMBL" id="JAPFFK010000014">
    <property type="protein sequence ID" value="KAJ6717955.1"/>
    <property type="molecule type" value="Genomic_DNA"/>
</dbReference>
<name>A0A9Q0TUH3_SALPP</name>
<reference evidence="2" key="2">
    <citation type="journal article" date="2023" name="Int. J. Mol. Sci.">
        <title>De Novo Assembly and Annotation of 11 Diverse Shrub Willow (Salix) Genomes Reveals Novel Gene Organization in Sex-Linked Regions.</title>
        <authorList>
            <person name="Hyden B."/>
            <person name="Feng K."/>
            <person name="Yates T.B."/>
            <person name="Jawdy S."/>
            <person name="Cereghino C."/>
            <person name="Smart L.B."/>
            <person name="Muchero W."/>
        </authorList>
    </citation>
    <scope>NUCLEOTIDE SEQUENCE</scope>
    <source>
        <tissue evidence="2">Shoot tip</tissue>
    </source>
</reference>
<comment type="caution">
    <text evidence="2">The sequence shown here is derived from an EMBL/GenBank/DDBJ whole genome shotgun (WGS) entry which is preliminary data.</text>
</comment>
<dbReference type="AlphaFoldDB" id="A0A9Q0TUH3"/>
<dbReference type="Proteomes" id="UP001151532">
    <property type="component" value="Chromosome 10"/>
</dbReference>
<evidence type="ECO:0000313" key="2">
    <source>
        <dbReference type="EMBL" id="KAJ6717955.1"/>
    </source>
</evidence>
<sequence length="182" mass="21728">MQFFWDAIQQQPNSTATDKIVWMKHPSGQFKVKSAWEAIRERRPQNIVHKLLWFPNHIPRHSFILWLATQGRLKTSDRAYGQGINQRAHLQWCNTDWLNLIAWAATKWDNKKNFSHLTARLVLAATVYFLWYERNQRIFDNNFRTSAQLTEEIYQLLRLHLQTMGKEYPSSAQHRVAWNLHG</sequence>
<dbReference type="InterPro" id="IPR026960">
    <property type="entry name" value="RVT-Znf"/>
</dbReference>
<organism evidence="2 3">
    <name type="scientific">Salix purpurea</name>
    <name type="common">Purple osier willow</name>
    <dbReference type="NCBI Taxonomy" id="77065"/>
    <lineage>
        <taxon>Eukaryota</taxon>
        <taxon>Viridiplantae</taxon>
        <taxon>Streptophyta</taxon>
        <taxon>Embryophyta</taxon>
        <taxon>Tracheophyta</taxon>
        <taxon>Spermatophyta</taxon>
        <taxon>Magnoliopsida</taxon>
        <taxon>eudicotyledons</taxon>
        <taxon>Gunneridae</taxon>
        <taxon>Pentapetalae</taxon>
        <taxon>rosids</taxon>
        <taxon>fabids</taxon>
        <taxon>Malpighiales</taxon>
        <taxon>Salicaceae</taxon>
        <taxon>Saliceae</taxon>
        <taxon>Salix</taxon>
    </lineage>
</organism>
<accession>A0A9Q0TUH3</accession>
<gene>
    <name evidence="2" type="ORF">OIU79_005982</name>
</gene>